<evidence type="ECO:0000256" key="1">
    <source>
        <dbReference type="SAM" id="MobiDB-lite"/>
    </source>
</evidence>
<dbReference type="PANTHER" id="PTHR30290">
    <property type="entry name" value="PERIPLASMIC BINDING COMPONENT OF ABC TRANSPORTER"/>
    <property type="match status" value="1"/>
</dbReference>
<evidence type="ECO:0000313" key="3">
    <source>
        <dbReference type="EMBL" id="NJP97075.1"/>
    </source>
</evidence>
<dbReference type="RefSeq" id="WP_168018695.1">
    <property type="nucleotide sequence ID" value="NZ_JAATEP010000059.1"/>
</dbReference>
<feature type="region of interest" description="Disordered" evidence="1">
    <location>
        <begin position="1"/>
        <end position="24"/>
    </location>
</feature>
<dbReference type="Pfam" id="PF00496">
    <property type="entry name" value="SBP_bac_5"/>
    <property type="match status" value="1"/>
</dbReference>
<sequence length="548" mass="57215">MPDDEHLPDAKPHHERNDKPPGAAVKSSLAVTVTATAVALSLSACGASGSGDNAKPVSGATFTYAVGTDLGSLDPYQATLNVTSTFDTFLYGTLVSLDAQGNAQPQLAQTWSVSGTKKATFTLREGITCSDGAPLTASDVAAVMTYLGEPANKSSLLGQYVQPGTTATADDTNRVVTVTSGKPDPFLLEDLGSVPIVCKAGMDDPRLRTDGKAGTGPYKISEVVQGDHYTAELRTDYAWGPATWTAEQKGVPSKVTARVVANPTTAANLLLSGQLNYAELTGPEEQRVATQKLFTATSVTPAEILFNQANGRPTADRAVRAAIVQALDLAHIGKVLSAGKGEPLRQLFQGAVPNFCPGDTITGHIPASDVSAAQSALDEAGWVPGADGIRVKDGKQLSFGLMYMNKPSQSAAAAELIQQQLKAIGVKLTPKLVDGPGANNSISNDNWDLFLVGLMVNNPSAFVPSFSGPSFPQGGQNFGSVKNASYQALTAKAATMPGKQGCDTWNQAEAALIENLDIVPFYALKSSIYGKGATFSTTQFAWSVRMTP</sequence>
<reference evidence="3 4" key="1">
    <citation type="submission" date="2020-03" db="EMBL/GenBank/DDBJ databases">
        <title>WGS of actinomycetes isolated from Thailand.</title>
        <authorList>
            <person name="Thawai C."/>
        </authorList>
    </citation>
    <scope>NUCLEOTIDE SEQUENCE [LARGE SCALE GENOMIC DNA]</scope>
    <source>
        <strain evidence="3 4">FMUSA5-5</strain>
    </source>
</reference>
<dbReference type="Proteomes" id="UP000696294">
    <property type="component" value="Unassembled WGS sequence"/>
</dbReference>
<dbReference type="InterPro" id="IPR030678">
    <property type="entry name" value="Peptide/Ni-bd"/>
</dbReference>
<dbReference type="EMBL" id="JAATEP010000059">
    <property type="protein sequence ID" value="NJP97075.1"/>
    <property type="molecule type" value="Genomic_DNA"/>
</dbReference>
<proteinExistence type="predicted"/>
<organism evidence="3 4">
    <name type="scientific">Nonomuraea composti</name>
    <dbReference type="NCBI Taxonomy" id="2720023"/>
    <lineage>
        <taxon>Bacteria</taxon>
        <taxon>Bacillati</taxon>
        <taxon>Actinomycetota</taxon>
        <taxon>Actinomycetes</taxon>
        <taxon>Streptosporangiales</taxon>
        <taxon>Streptosporangiaceae</taxon>
        <taxon>Nonomuraea</taxon>
    </lineage>
</organism>
<dbReference type="Gene3D" id="3.10.105.10">
    <property type="entry name" value="Dipeptide-binding Protein, Domain 3"/>
    <property type="match status" value="1"/>
</dbReference>
<dbReference type="CDD" id="cd00995">
    <property type="entry name" value="PBP2_NikA_DppA_OppA_like"/>
    <property type="match status" value="1"/>
</dbReference>
<dbReference type="PANTHER" id="PTHR30290:SF65">
    <property type="entry name" value="MONOACYL PHOSPHATIDYLINOSITOL TETRAMANNOSIDE-BINDING PROTEIN LPQW-RELATED"/>
    <property type="match status" value="1"/>
</dbReference>
<feature type="compositionally biased region" description="Basic and acidic residues" evidence="1">
    <location>
        <begin position="1"/>
        <end position="19"/>
    </location>
</feature>
<feature type="domain" description="Solute-binding protein family 5" evidence="2">
    <location>
        <begin position="103"/>
        <end position="463"/>
    </location>
</feature>
<gene>
    <name evidence="3" type="ORF">HCN51_47930</name>
</gene>
<comment type="caution">
    <text evidence="3">The sequence shown here is derived from an EMBL/GenBank/DDBJ whole genome shotgun (WGS) entry which is preliminary data.</text>
</comment>
<dbReference type="SUPFAM" id="SSF53850">
    <property type="entry name" value="Periplasmic binding protein-like II"/>
    <property type="match status" value="1"/>
</dbReference>
<dbReference type="InterPro" id="IPR039424">
    <property type="entry name" value="SBP_5"/>
</dbReference>
<dbReference type="PIRSF" id="PIRSF002741">
    <property type="entry name" value="MppA"/>
    <property type="match status" value="1"/>
</dbReference>
<name>A0ABX1BH58_9ACTN</name>
<keyword evidence="4" id="KW-1185">Reference proteome</keyword>
<dbReference type="Gene3D" id="3.40.190.10">
    <property type="entry name" value="Periplasmic binding protein-like II"/>
    <property type="match status" value="1"/>
</dbReference>
<evidence type="ECO:0000259" key="2">
    <source>
        <dbReference type="Pfam" id="PF00496"/>
    </source>
</evidence>
<protein>
    <submittedName>
        <fullName evidence="3">ABC transporter substrate-binding protein</fullName>
    </submittedName>
</protein>
<evidence type="ECO:0000313" key="4">
    <source>
        <dbReference type="Proteomes" id="UP000696294"/>
    </source>
</evidence>
<dbReference type="InterPro" id="IPR000914">
    <property type="entry name" value="SBP_5_dom"/>
</dbReference>
<accession>A0ABX1BH58</accession>